<feature type="transmembrane region" description="Helical" evidence="1">
    <location>
        <begin position="33"/>
        <end position="51"/>
    </location>
</feature>
<evidence type="ECO:0000313" key="3">
    <source>
        <dbReference type="EMBL" id="ORZ22007.1"/>
    </source>
</evidence>
<keyword evidence="2" id="KW-0732">Signal</keyword>
<dbReference type="EMBL" id="MCGE01000004">
    <property type="protein sequence ID" value="ORZ22007.1"/>
    <property type="molecule type" value="Genomic_DNA"/>
</dbReference>
<evidence type="ECO:0000256" key="1">
    <source>
        <dbReference type="SAM" id="Phobius"/>
    </source>
</evidence>
<sequence length="81" mass="9202">MRTLIGVVVLAFWLGYLSASCGLFDVLVRVKEVLYIHCTIAAIYFIILIPLERIAEAENCKNPKSTFRTSAKEHLQRRGSF</sequence>
<feature type="chain" id="PRO_5012869010" evidence="2">
    <location>
        <begin position="20"/>
        <end position="81"/>
    </location>
</feature>
<evidence type="ECO:0000256" key="2">
    <source>
        <dbReference type="SAM" id="SignalP"/>
    </source>
</evidence>
<gene>
    <name evidence="3" type="ORF">BCR42DRAFT_405309</name>
</gene>
<feature type="signal peptide" evidence="2">
    <location>
        <begin position="1"/>
        <end position="19"/>
    </location>
</feature>
<comment type="caution">
    <text evidence="3">The sequence shown here is derived from an EMBL/GenBank/DDBJ whole genome shotgun (WGS) entry which is preliminary data.</text>
</comment>
<name>A0A1X2ITB0_9FUNG</name>
<keyword evidence="1" id="KW-0812">Transmembrane</keyword>
<keyword evidence="1" id="KW-1133">Transmembrane helix</keyword>
<proteinExistence type="predicted"/>
<protein>
    <submittedName>
        <fullName evidence="3">Uncharacterized protein</fullName>
    </submittedName>
</protein>
<organism evidence="3 4">
    <name type="scientific">Absidia repens</name>
    <dbReference type="NCBI Taxonomy" id="90262"/>
    <lineage>
        <taxon>Eukaryota</taxon>
        <taxon>Fungi</taxon>
        <taxon>Fungi incertae sedis</taxon>
        <taxon>Mucoromycota</taxon>
        <taxon>Mucoromycotina</taxon>
        <taxon>Mucoromycetes</taxon>
        <taxon>Mucorales</taxon>
        <taxon>Cunninghamellaceae</taxon>
        <taxon>Absidia</taxon>
    </lineage>
</organism>
<accession>A0A1X2ITB0</accession>
<reference evidence="3 4" key="1">
    <citation type="submission" date="2016-07" db="EMBL/GenBank/DDBJ databases">
        <title>Pervasive Adenine N6-methylation of Active Genes in Fungi.</title>
        <authorList>
            <consortium name="DOE Joint Genome Institute"/>
            <person name="Mondo S.J."/>
            <person name="Dannebaum R.O."/>
            <person name="Kuo R.C."/>
            <person name="Labutti K."/>
            <person name="Haridas S."/>
            <person name="Kuo A."/>
            <person name="Salamov A."/>
            <person name="Ahrendt S.R."/>
            <person name="Lipzen A."/>
            <person name="Sullivan W."/>
            <person name="Andreopoulos W.B."/>
            <person name="Clum A."/>
            <person name="Lindquist E."/>
            <person name="Daum C."/>
            <person name="Ramamoorthy G.K."/>
            <person name="Gryganskyi A."/>
            <person name="Culley D."/>
            <person name="Magnuson J.K."/>
            <person name="James T.Y."/>
            <person name="O'Malley M.A."/>
            <person name="Stajich J.E."/>
            <person name="Spatafora J.W."/>
            <person name="Visel A."/>
            <person name="Grigoriev I.V."/>
        </authorList>
    </citation>
    <scope>NUCLEOTIDE SEQUENCE [LARGE SCALE GENOMIC DNA]</scope>
    <source>
        <strain evidence="3 4">NRRL 1336</strain>
    </source>
</reference>
<evidence type="ECO:0000313" key="4">
    <source>
        <dbReference type="Proteomes" id="UP000193560"/>
    </source>
</evidence>
<dbReference type="OrthoDB" id="70250at2759"/>
<keyword evidence="1" id="KW-0472">Membrane</keyword>
<dbReference type="AlphaFoldDB" id="A0A1X2ITB0"/>
<dbReference type="Proteomes" id="UP000193560">
    <property type="component" value="Unassembled WGS sequence"/>
</dbReference>
<keyword evidence="4" id="KW-1185">Reference proteome</keyword>
<dbReference type="PROSITE" id="PS51257">
    <property type="entry name" value="PROKAR_LIPOPROTEIN"/>
    <property type="match status" value="1"/>
</dbReference>